<gene>
    <name evidence="1" type="ORF">MANES_14G083300</name>
</gene>
<sequence>MAGQELFDQQNERLRARDHTIVISFRNGKVAGKRRHYHLNNKEKFPLPVETFFSSLPFEVKLVSRN</sequence>
<protein>
    <submittedName>
        <fullName evidence="1">Uncharacterized protein</fullName>
    </submittedName>
</protein>
<organism evidence="1">
    <name type="scientific">Manihot esculenta</name>
    <name type="common">Cassava</name>
    <name type="synonym">Jatropha manihot</name>
    <dbReference type="NCBI Taxonomy" id="3983"/>
    <lineage>
        <taxon>Eukaryota</taxon>
        <taxon>Viridiplantae</taxon>
        <taxon>Streptophyta</taxon>
        <taxon>Embryophyta</taxon>
        <taxon>Tracheophyta</taxon>
        <taxon>Spermatophyta</taxon>
        <taxon>Magnoliopsida</taxon>
        <taxon>eudicotyledons</taxon>
        <taxon>Gunneridae</taxon>
        <taxon>Pentapetalae</taxon>
        <taxon>rosids</taxon>
        <taxon>fabids</taxon>
        <taxon>Malpighiales</taxon>
        <taxon>Euphorbiaceae</taxon>
        <taxon>Crotonoideae</taxon>
        <taxon>Manihoteae</taxon>
        <taxon>Manihot</taxon>
    </lineage>
</organism>
<reference evidence="1" key="1">
    <citation type="submission" date="2016-02" db="EMBL/GenBank/DDBJ databases">
        <title>WGS assembly of Manihot esculenta.</title>
        <authorList>
            <person name="Bredeson J.V."/>
            <person name="Prochnik S.E."/>
            <person name="Lyons J.B."/>
            <person name="Schmutz J."/>
            <person name="Grimwood J."/>
            <person name="Vrebalov J."/>
            <person name="Bart R.S."/>
            <person name="Amuge T."/>
            <person name="Ferguson M.E."/>
            <person name="Green R."/>
            <person name="Putnam N."/>
            <person name="Stites J."/>
            <person name="Rounsley S."/>
            <person name="Rokhsar D.S."/>
        </authorList>
    </citation>
    <scope>NUCLEOTIDE SEQUENCE [LARGE SCALE GENOMIC DNA]</scope>
    <source>
        <tissue evidence="1">Leaf</tissue>
    </source>
</reference>
<dbReference type="EMBL" id="CM004400">
    <property type="protein sequence ID" value="OAY31095.1"/>
    <property type="molecule type" value="Genomic_DNA"/>
</dbReference>
<proteinExistence type="predicted"/>
<accession>A0A2C9UKY0</accession>
<name>A0A2C9UKY0_MANES</name>
<evidence type="ECO:0000313" key="1">
    <source>
        <dbReference type="EMBL" id="OAY31095.1"/>
    </source>
</evidence>
<dbReference type="AlphaFoldDB" id="A0A2C9UKY0"/>